<dbReference type="PIRSF" id="PIRSF006621">
    <property type="entry name" value="Dus"/>
    <property type="match status" value="1"/>
</dbReference>
<gene>
    <name evidence="16" type="primary">dus</name>
    <name evidence="16" type="ORF">NCTC12112_02459</name>
</gene>
<accession>A0AAX2JD28</accession>
<dbReference type="NCBIfam" id="TIGR00737">
    <property type="entry name" value="nifR3_yhdG"/>
    <property type="match status" value="1"/>
</dbReference>
<evidence type="ECO:0000256" key="4">
    <source>
        <dbReference type="ARBA" id="ARBA00022630"/>
    </source>
</evidence>
<evidence type="ECO:0000256" key="1">
    <source>
        <dbReference type="ARBA" id="ARBA00001917"/>
    </source>
</evidence>
<dbReference type="InterPro" id="IPR018517">
    <property type="entry name" value="tRNA_hU_synthase_CS"/>
</dbReference>
<evidence type="ECO:0000256" key="3">
    <source>
        <dbReference type="ARBA" id="ARBA00022555"/>
    </source>
</evidence>
<dbReference type="PROSITE" id="PS01136">
    <property type="entry name" value="UPF0034"/>
    <property type="match status" value="1"/>
</dbReference>
<evidence type="ECO:0000313" key="17">
    <source>
        <dbReference type="Proteomes" id="UP000249008"/>
    </source>
</evidence>
<keyword evidence="8" id="KW-0694">RNA-binding</keyword>
<protein>
    <recommendedName>
        <fullName evidence="12">tRNA-dihydrouridine synthase</fullName>
        <ecNumber evidence="12">1.3.1.-</ecNumber>
    </recommendedName>
</protein>
<dbReference type="RefSeq" id="WP_005981055.1">
    <property type="nucleotide sequence ID" value="NZ_CABKNW010000005.1"/>
</dbReference>
<reference evidence="16 17" key="1">
    <citation type="submission" date="2018-06" db="EMBL/GenBank/DDBJ databases">
        <authorList>
            <consortium name="Pathogen Informatics"/>
            <person name="Doyle S."/>
        </authorList>
    </citation>
    <scope>NUCLEOTIDE SEQUENCE [LARGE SCALE GENOMIC DNA]</scope>
    <source>
        <strain evidence="16 17">NCTC12112</strain>
    </source>
</reference>
<dbReference type="KEGG" id="ful:C4N20_02885"/>
<dbReference type="InterPro" id="IPR013785">
    <property type="entry name" value="Aldolase_TIM"/>
</dbReference>
<organism evidence="16 17">
    <name type="scientific">Fusobacterium ulcerans</name>
    <dbReference type="NCBI Taxonomy" id="861"/>
    <lineage>
        <taxon>Bacteria</taxon>
        <taxon>Fusobacteriati</taxon>
        <taxon>Fusobacteriota</taxon>
        <taxon>Fusobacteriia</taxon>
        <taxon>Fusobacteriales</taxon>
        <taxon>Fusobacteriaceae</taxon>
        <taxon>Fusobacterium</taxon>
    </lineage>
</organism>
<evidence type="ECO:0000313" key="16">
    <source>
        <dbReference type="EMBL" id="SQJ10308.1"/>
    </source>
</evidence>
<dbReference type="GO" id="GO:0017150">
    <property type="term" value="F:tRNA dihydrouridine synthase activity"/>
    <property type="evidence" value="ECO:0007669"/>
    <property type="project" value="InterPro"/>
</dbReference>
<feature type="binding site" evidence="14">
    <location>
        <begin position="215"/>
        <end position="216"/>
    </location>
    <ligand>
        <name>FMN</name>
        <dbReference type="ChEBI" id="CHEBI:58210"/>
    </ligand>
</feature>
<comment type="catalytic activity">
    <reaction evidence="11">
        <text>a 5,6-dihydrouridine in tRNA + NAD(+) = a uridine in tRNA + NADH + H(+)</text>
        <dbReference type="Rhea" id="RHEA:54452"/>
        <dbReference type="Rhea" id="RHEA-COMP:13339"/>
        <dbReference type="Rhea" id="RHEA-COMP:13887"/>
        <dbReference type="ChEBI" id="CHEBI:15378"/>
        <dbReference type="ChEBI" id="CHEBI:57540"/>
        <dbReference type="ChEBI" id="CHEBI:57945"/>
        <dbReference type="ChEBI" id="CHEBI:65315"/>
        <dbReference type="ChEBI" id="CHEBI:74443"/>
    </reaction>
</comment>
<dbReference type="Proteomes" id="UP000249008">
    <property type="component" value="Chromosome 1"/>
</dbReference>
<evidence type="ECO:0000256" key="12">
    <source>
        <dbReference type="PIRNR" id="PIRNR006621"/>
    </source>
</evidence>
<proteinExistence type="inferred from homology"/>
<comment type="cofactor">
    <cofactor evidence="1 12 14">
        <name>FMN</name>
        <dbReference type="ChEBI" id="CHEBI:58210"/>
    </cofactor>
</comment>
<dbReference type="Gene3D" id="1.10.1200.80">
    <property type="entry name" value="Putative flavin oxidoreducatase, domain 2"/>
    <property type="match status" value="1"/>
</dbReference>
<evidence type="ECO:0000256" key="10">
    <source>
        <dbReference type="ARBA" id="ARBA00048205"/>
    </source>
</evidence>
<dbReference type="CDD" id="cd02801">
    <property type="entry name" value="DUS_like_FMN"/>
    <property type="match status" value="1"/>
</dbReference>
<evidence type="ECO:0000256" key="2">
    <source>
        <dbReference type="ARBA" id="ARBA00002790"/>
    </source>
</evidence>
<dbReference type="GO" id="GO:0050660">
    <property type="term" value="F:flavin adenine dinucleotide binding"/>
    <property type="evidence" value="ECO:0007669"/>
    <property type="project" value="InterPro"/>
</dbReference>
<dbReference type="AlphaFoldDB" id="A0AAX2JD28"/>
<evidence type="ECO:0000259" key="15">
    <source>
        <dbReference type="Pfam" id="PF01207"/>
    </source>
</evidence>
<evidence type="ECO:0000256" key="11">
    <source>
        <dbReference type="ARBA" id="ARBA00048802"/>
    </source>
</evidence>
<evidence type="ECO:0000256" key="7">
    <source>
        <dbReference type="ARBA" id="ARBA00022857"/>
    </source>
</evidence>
<dbReference type="EC" id="1.3.1.-" evidence="12"/>
<dbReference type="InterPro" id="IPR035587">
    <property type="entry name" value="DUS-like_FMN-bd"/>
</dbReference>
<keyword evidence="14" id="KW-0547">Nucleotide-binding</keyword>
<comment type="function">
    <text evidence="2 12">Catalyzes the synthesis of 5,6-dihydrouridine (D), a modified base found in the D-loop of most tRNAs, via the reduction of the C5-C6 double bond in target uridines.</text>
</comment>
<dbReference type="Pfam" id="PF01207">
    <property type="entry name" value="Dus"/>
    <property type="match status" value="1"/>
</dbReference>
<dbReference type="EMBL" id="LS483487">
    <property type="protein sequence ID" value="SQJ10308.1"/>
    <property type="molecule type" value="Genomic_DNA"/>
</dbReference>
<keyword evidence="4 12" id="KW-0285">Flavoprotein</keyword>
<evidence type="ECO:0000256" key="13">
    <source>
        <dbReference type="PIRSR" id="PIRSR006621-1"/>
    </source>
</evidence>
<dbReference type="InterPro" id="IPR004652">
    <property type="entry name" value="DusB-like"/>
</dbReference>
<comment type="catalytic activity">
    <reaction evidence="10">
        <text>a 5,6-dihydrouridine in tRNA + NADP(+) = a uridine in tRNA + NADPH + H(+)</text>
        <dbReference type="Rhea" id="RHEA:23624"/>
        <dbReference type="Rhea" id="RHEA-COMP:13339"/>
        <dbReference type="Rhea" id="RHEA-COMP:13887"/>
        <dbReference type="ChEBI" id="CHEBI:15378"/>
        <dbReference type="ChEBI" id="CHEBI:57783"/>
        <dbReference type="ChEBI" id="CHEBI:58349"/>
        <dbReference type="ChEBI" id="CHEBI:65315"/>
        <dbReference type="ChEBI" id="CHEBI:74443"/>
    </reaction>
</comment>
<dbReference type="Gene3D" id="3.20.20.70">
    <property type="entry name" value="Aldolase class I"/>
    <property type="match status" value="1"/>
</dbReference>
<evidence type="ECO:0000256" key="5">
    <source>
        <dbReference type="ARBA" id="ARBA00022643"/>
    </source>
</evidence>
<dbReference type="GeneID" id="78453740"/>
<evidence type="ECO:0000256" key="6">
    <source>
        <dbReference type="ARBA" id="ARBA00022694"/>
    </source>
</evidence>
<evidence type="ECO:0000256" key="8">
    <source>
        <dbReference type="ARBA" id="ARBA00022884"/>
    </source>
</evidence>
<feature type="domain" description="DUS-like FMN-binding" evidence="15">
    <location>
        <begin position="7"/>
        <end position="306"/>
    </location>
</feature>
<comment type="similarity">
    <text evidence="12">Belongs to the dus family.</text>
</comment>
<keyword evidence="9 12" id="KW-0560">Oxidoreductase</keyword>
<keyword evidence="7" id="KW-0521">NADP</keyword>
<feature type="binding site" evidence="14">
    <location>
        <position position="160"/>
    </location>
    <ligand>
        <name>FMN</name>
        <dbReference type="ChEBI" id="CHEBI:58210"/>
    </ligand>
</feature>
<feature type="binding site" evidence="14">
    <location>
        <position position="131"/>
    </location>
    <ligand>
        <name>FMN</name>
        <dbReference type="ChEBI" id="CHEBI:58210"/>
    </ligand>
</feature>
<dbReference type="InterPro" id="IPR024036">
    <property type="entry name" value="tRNA-dHydroUridine_Synthase_C"/>
</dbReference>
<evidence type="ECO:0000256" key="9">
    <source>
        <dbReference type="ARBA" id="ARBA00023002"/>
    </source>
</evidence>
<sequence length="320" mass="36576">MIKIYTAPIAGVTDYTYRGILKEFKPDLLFTEMVSINALEVACEKTLKVILRLREGDSVQLFGKDIKKMVESAKFVESLGVKHIDINSGCPMKKIVNNGYGAALMEQPELVRAMLSEMRSALDDKTDLSIKIRVGYKESKNPVEIAKIAQETGCKHITVHGRTREQMYTGKADWSLIKQVKESVDIPVIGNGDIFTAEDAKERVDYSGVDGIMLARGIFGNPWLIRDIREYFEHGKILHPVTDIEKIDMAIEHTRRTEIEHPERPFIFELRKHLCWYLKGIRNTAEIKDKINHTDNYNEIVELLNRVKDNLLSEPEIVTM</sequence>
<keyword evidence="5 12" id="KW-0288">FMN</keyword>
<keyword evidence="6 12" id="KW-0819">tRNA processing</keyword>
<feature type="active site" description="Proton donor" evidence="13">
    <location>
        <position position="90"/>
    </location>
</feature>
<keyword evidence="3" id="KW-0820">tRNA-binding</keyword>
<feature type="binding site" evidence="14">
    <location>
        <position position="60"/>
    </location>
    <ligand>
        <name>FMN</name>
        <dbReference type="ChEBI" id="CHEBI:58210"/>
    </ligand>
</feature>
<dbReference type="PANTHER" id="PTHR45846">
    <property type="entry name" value="TRNA-DIHYDROURIDINE(47) SYNTHASE [NAD(P)(+)]-LIKE"/>
    <property type="match status" value="1"/>
</dbReference>
<name>A0AAX2JD28_9FUSO</name>
<dbReference type="InterPro" id="IPR001269">
    <property type="entry name" value="DUS_fam"/>
</dbReference>
<dbReference type="GO" id="GO:0000049">
    <property type="term" value="F:tRNA binding"/>
    <property type="evidence" value="ECO:0007669"/>
    <property type="project" value="UniProtKB-KW"/>
</dbReference>
<dbReference type="SUPFAM" id="SSF51395">
    <property type="entry name" value="FMN-linked oxidoreductases"/>
    <property type="match status" value="1"/>
</dbReference>
<evidence type="ECO:0000256" key="14">
    <source>
        <dbReference type="PIRSR" id="PIRSR006621-2"/>
    </source>
</evidence>
<dbReference type="PANTHER" id="PTHR45846:SF1">
    <property type="entry name" value="TRNA-DIHYDROURIDINE(47) SYNTHASE [NAD(P)(+)]-LIKE"/>
    <property type="match status" value="1"/>
</dbReference>